<dbReference type="EMBL" id="HBGL01016307">
    <property type="protein sequence ID" value="CAD9310127.1"/>
    <property type="molecule type" value="Transcribed_RNA"/>
</dbReference>
<feature type="compositionally biased region" description="Acidic residues" evidence="1">
    <location>
        <begin position="428"/>
        <end position="437"/>
    </location>
</feature>
<dbReference type="AlphaFoldDB" id="A0A7S1VU44"/>
<evidence type="ECO:0000256" key="1">
    <source>
        <dbReference type="SAM" id="MobiDB-lite"/>
    </source>
</evidence>
<feature type="region of interest" description="Disordered" evidence="1">
    <location>
        <begin position="407"/>
        <end position="443"/>
    </location>
</feature>
<evidence type="ECO:0000313" key="2">
    <source>
        <dbReference type="EMBL" id="CAD9310127.1"/>
    </source>
</evidence>
<accession>A0A7S1VU44</accession>
<reference evidence="2" key="1">
    <citation type="submission" date="2021-01" db="EMBL/GenBank/DDBJ databases">
        <authorList>
            <person name="Corre E."/>
            <person name="Pelletier E."/>
            <person name="Niang G."/>
            <person name="Scheremetjew M."/>
            <person name="Finn R."/>
            <person name="Kale V."/>
            <person name="Holt S."/>
            <person name="Cochrane G."/>
            <person name="Meng A."/>
            <person name="Brown T."/>
            <person name="Cohen L."/>
        </authorList>
    </citation>
    <scope>NUCLEOTIDE SEQUENCE</scope>
    <source>
        <strain evidence="2">ATCC 50979</strain>
    </source>
</reference>
<feature type="region of interest" description="Disordered" evidence="1">
    <location>
        <begin position="1"/>
        <end position="45"/>
    </location>
</feature>
<dbReference type="Gene3D" id="3.30.40.10">
    <property type="entry name" value="Zinc/RING finger domain, C3HC4 (zinc finger)"/>
    <property type="match status" value="1"/>
</dbReference>
<gene>
    <name evidence="2" type="ORF">SSP0437_LOCUS12768</name>
</gene>
<feature type="compositionally biased region" description="Basic and acidic residues" evidence="1">
    <location>
        <begin position="463"/>
        <end position="485"/>
    </location>
</feature>
<name>A0A7S1VU44_9EUKA</name>
<dbReference type="InterPro" id="IPR013083">
    <property type="entry name" value="Znf_RING/FYVE/PHD"/>
</dbReference>
<sequence>MSDNPPTLSPLKRSLPLNAQTHPSKRAKGEETPPSEGKTTLREGSEVEVVETSEAQVAALIVGERYGDLLTVTVHCTGVAEVSKLQSTIVLPMQRLAFGSLLLLSLSLGKPHNIVPVSPARSCRIHSPQHGTQSLDLLPPFSGSNRPSIVESIATLLHPPPTLGDTAHLSQAPLDVSLSALASRLAPAGILAAAQVVARYTVPGRLDLFATVEPDVRQAIAASTLPLHFTVFSVTASRPWDDLLPLAISLQRPGTDGSLARSFSDSASLSLPEAAALVCAGATPVPPPPNCSPPTVAPAIDDKSSWRTVEPVLTTDSLQLDLLDQVSMVRVELPVRGDRCLHLQVFCAKVLWALKLPKCPLCGEPVTLSTLRQCAWTTNALQQWPTAIAVKVSKTGEVEPVWADGTKRSTRASSSGSNADCVFVSSSDENDEEETQSDDGLAAQREREAAVAAEWAHQQEAAETQRRGEAALVDGVDRTTRRIIDLTEDSTEDDEQNEQAAAAALASGSPARTPTE</sequence>
<feature type="region of interest" description="Disordered" evidence="1">
    <location>
        <begin position="459"/>
        <end position="516"/>
    </location>
</feature>
<protein>
    <recommendedName>
        <fullName evidence="3">SP-RING-type domain-containing protein</fullName>
    </recommendedName>
</protein>
<proteinExistence type="predicted"/>
<feature type="compositionally biased region" description="Acidic residues" evidence="1">
    <location>
        <begin position="486"/>
        <end position="497"/>
    </location>
</feature>
<organism evidence="2">
    <name type="scientific">Sexangularia sp. CB-2014</name>
    <dbReference type="NCBI Taxonomy" id="1486929"/>
    <lineage>
        <taxon>Eukaryota</taxon>
        <taxon>Amoebozoa</taxon>
        <taxon>Tubulinea</taxon>
        <taxon>Elardia</taxon>
        <taxon>Arcellinida</taxon>
        <taxon>Arcellinida incertae sedis</taxon>
        <taxon>Sexangularia</taxon>
    </lineage>
</organism>
<evidence type="ECO:0008006" key="3">
    <source>
        <dbReference type="Google" id="ProtNLM"/>
    </source>
</evidence>